<dbReference type="EMBL" id="CAKXYY010000002">
    <property type="protein sequence ID" value="CAH2350599.1"/>
    <property type="molecule type" value="Genomic_DNA"/>
</dbReference>
<dbReference type="GO" id="GO:0000136">
    <property type="term" value="C:mannan polymerase complex"/>
    <property type="evidence" value="ECO:0007669"/>
    <property type="project" value="TreeGrafter"/>
</dbReference>
<dbReference type="GO" id="GO:0006487">
    <property type="term" value="P:protein N-linked glycosylation"/>
    <property type="evidence" value="ECO:0007669"/>
    <property type="project" value="TreeGrafter"/>
</dbReference>
<dbReference type="OrthoDB" id="205108at2759"/>
<evidence type="ECO:0000313" key="5">
    <source>
        <dbReference type="EMBL" id="CAH2350599.1"/>
    </source>
</evidence>
<dbReference type="Gene3D" id="3.90.550.10">
    <property type="entry name" value="Spore Coat Polysaccharide Biosynthesis Protein SpsA, Chain A"/>
    <property type="match status" value="1"/>
</dbReference>
<evidence type="ECO:0000256" key="4">
    <source>
        <dbReference type="SAM" id="Phobius"/>
    </source>
</evidence>
<dbReference type="InterPro" id="IPR029044">
    <property type="entry name" value="Nucleotide-diphossugar_trans"/>
</dbReference>
<name>A0A9P0QLA0_9ASCO</name>
<evidence type="ECO:0000256" key="3">
    <source>
        <dbReference type="ARBA" id="ARBA00022679"/>
    </source>
</evidence>
<proteinExistence type="inferred from homology"/>
<feature type="transmembrane region" description="Helical" evidence="4">
    <location>
        <begin position="41"/>
        <end position="63"/>
    </location>
</feature>
<accession>A0A9P0QLA0</accession>
<keyword evidence="6" id="KW-1185">Reference proteome</keyword>
<gene>
    <name evidence="5" type="ORF">CLIB1423_02S00760</name>
</gene>
<dbReference type="Proteomes" id="UP000837801">
    <property type="component" value="Unassembled WGS sequence"/>
</dbReference>
<keyword evidence="3" id="KW-0808">Transferase</keyword>
<comment type="similarity">
    <text evidence="1">Belongs to the glycosyltransferase 34 family.</text>
</comment>
<evidence type="ECO:0000313" key="6">
    <source>
        <dbReference type="Proteomes" id="UP000837801"/>
    </source>
</evidence>
<keyword evidence="4" id="KW-0472">Membrane</keyword>
<evidence type="ECO:0000256" key="2">
    <source>
        <dbReference type="ARBA" id="ARBA00022676"/>
    </source>
</evidence>
<dbReference type="AlphaFoldDB" id="A0A9P0QLA0"/>
<dbReference type="PANTHER" id="PTHR31306">
    <property type="entry name" value="ALPHA-1,6-MANNOSYLTRANSFERASE MNN11-RELATED"/>
    <property type="match status" value="1"/>
</dbReference>
<dbReference type="Pfam" id="PF05637">
    <property type="entry name" value="Glyco_transf_34"/>
    <property type="match status" value="1"/>
</dbReference>
<sequence length="449" mass="51440">MFGGNTLKPRYSKVSSNPSSFLPLPATVGAQIKTQLKHKNVVVVIVFIVFVFYVFVSPLFHFITGSFGSKPTVRKYPRGHVSTSHHMIEINSRYIYPPIEHAPYLKELTIYNLVQESKVRDSNFPEIEKTLVQSLNIYDNPDPRAQAIKEDEQNKYSDLSRAKNAFKNNDKKVFKPKKLSSGSYPEVIVVTAVDFEKYSVEALTMIVQNRVDYAHNQNYGIYVRWAQEFLPHLNSMHALENSEKRKWIRIFCIRAAMFAFPEAKWFWYLEEDAIIMKHSINIKDYILNPAALNPIMLREQSIIPPQGTIKTYKNSKAENIRIILTQSESKLETSSFMVKNDDVGRSIIDQWSDPLYLNYPNFPYGPDSALTHILQWHPFILSKTSIIPARTIAAQHTDVELPPPTNGKGGDHIHYYNGDFVAHWSDCKGSACEANVEHYFNLRKTGASS</sequence>
<keyword evidence="2" id="KW-0328">Glycosyltransferase</keyword>
<dbReference type="InterPro" id="IPR008630">
    <property type="entry name" value="Glyco_trans_34"/>
</dbReference>
<dbReference type="PANTHER" id="PTHR31306:SF10">
    <property type="entry name" value="ALPHA-1,6-MANNOSYLTRANSFERASE MNN11-RELATED"/>
    <property type="match status" value="1"/>
</dbReference>
<dbReference type="GO" id="GO:0000009">
    <property type="term" value="F:alpha-1,6-mannosyltransferase activity"/>
    <property type="evidence" value="ECO:0007669"/>
    <property type="project" value="TreeGrafter"/>
</dbReference>
<protein>
    <submittedName>
        <fullName evidence="5">Probable alpha-1,6-mannosyltransferase Mnn11p</fullName>
    </submittedName>
</protein>
<keyword evidence="4" id="KW-1133">Transmembrane helix</keyword>
<reference evidence="5" key="1">
    <citation type="submission" date="2022-03" db="EMBL/GenBank/DDBJ databases">
        <authorList>
            <person name="Legras J.-L."/>
            <person name="Devillers H."/>
            <person name="Grondin C."/>
        </authorList>
    </citation>
    <scope>NUCLEOTIDE SEQUENCE</scope>
    <source>
        <strain evidence="5">CLIB 1423</strain>
    </source>
</reference>
<keyword evidence="4" id="KW-0812">Transmembrane</keyword>
<comment type="caution">
    <text evidence="5">The sequence shown here is derived from an EMBL/GenBank/DDBJ whole genome shotgun (WGS) entry which is preliminary data.</text>
</comment>
<organism evidence="5 6">
    <name type="scientific">[Candida] railenensis</name>
    <dbReference type="NCBI Taxonomy" id="45579"/>
    <lineage>
        <taxon>Eukaryota</taxon>
        <taxon>Fungi</taxon>
        <taxon>Dikarya</taxon>
        <taxon>Ascomycota</taxon>
        <taxon>Saccharomycotina</taxon>
        <taxon>Pichiomycetes</taxon>
        <taxon>Debaryomycetaceae</taxon>
        <taxon>Kurtzmaniella</taxon>
    </lineage>
</organism>
<evidence type="ECO:0000256" key="1">
    <source>
        <dbReference type="ARBA" id="ARBA00005664"/>
    </source>
</evidence>